<keyword evidence="5 9" id="KW-0735">Signal-anchor</keyword>
<dbReference type="GO" id="GO:0045047">
    <property type="term" value="P:protein targeting to ER"/>
    <property type="evidence" value="ECO:0007669"/>
    <property type="project" value="TreeGrafter"/>
</dbReference>
<dbReference type="EMBL" id="CM035408">
    <property type="protein sequence ID" value="KAH7441282.1"/>
    <property type="molecule type" value="Genomic_DNA"/>
</dbReference>
<protein>
    <recommendedName>
        <fullName evidence="8 9">Signal peptidase complex subunit 3</fullName>
    </recommendedName>
    <alternativeName>
        <fullName evidence="9">Microsomal signal peptidase 22 kDa subunit</fullName>
    </alternativeName>
</protein>
<evidence type="ECO:0000256" key="3">
    <source>
        <dbReference type="ARBA" id="ARBA00022692"/>
    </source>
</evidence>
<evidence type="ECO:0000313" key="12">
    <source>
        <dbReference type="Proteomes" id="UP000825935"/>
    </source>
</evidence>
<evidence type="ECO:0000313" key="11">
    <source>
        <dbReference type="EMBL" id="KAH7441282.1"/>
    </source>
</evidence>
<comment type="caution">
    <text evidence="11">The sequence shown here is derived from an EMBL/GenBank/DDBJ whole genome shotgun (WGS) entry which is preliminary data.</text>
</comment>
<sequence>MHTFLYRLNAVLSFALLALAAICIAASMTDMIHKSNPSVDIKVLKFDGLREIYGNDEARVALNISADLSSIFSWNTKQNSWNQISLWDSIITAKEDAVFQALEYNKYAFIDQGKNFRGLSFNLTMYWHVMPKTTMMYIGSKSFTGFKFPDNYF</sequence>
<dbReference type="Pfam" id="PF04573">
    <property type="entry name" value="SPC22"/>
    <property type="match status" value="1"/>
</dbReference>
<dbReference type="PANTHER" id="PTHR12804:SF0">
    <property type="entry name" value="SIGNAL PEPTIDASE COMPLEX SUBUNIT 3"/>
    <property type="match status" value="1"/>
</dbReference>
<comment type="function">
    <text evidence="9">Essential component of the signal peptidase complex (SPC) which catalyzes the cleavage of N-terminal signal sequences from nascent proteins as they are translocated into the lumen of the endoplasmic reticulum. Essential for the SPC catalytic activity, possibly by stabilizing and positioning the active center of the complex close to the lumenal surface.</text>
</comment>
<gene>
    <name evidence="11" type="ORF">KP509_03G032100</name>
</gene>
<feature type="signal peptide" evidence="10">
    <location>
        <begin position="1"/>
        <end position="25"/>
    </location>
</feature>
<evidence type="ECO:0000256" key="7">
    <source>
        <dbReference type="ARBA" id="ARBA00023136"/>
    </source>
</evidence>
<keyword evidence="4 9" id="KW-0256">Endoplasmic reticulum</keyword>
<dbReference type="InterPro" id="IPR007653">
    <property type="entry name" value="SPC3"/>
</dbReference>
<dbReference type="GO" id="GO:0006465">
    <property type="term" value="P:signal peptide processing"/>
    <property type="evidence" value="ECO:0007669"/>
    <property type="project" value="UniProtKB-UniRule"/>
</dbReference>
<reference evidence="11" key="1">
    <citation type="submission" date="2021-08" db="EMBL/GenBank/DDBJ databases">
        <title>WGS assembly of Ceratopteris richardii.</title>
        <authorList>
            <person name="Marchant D.B."/>
            <person name="Chen G."/>
            <person name="Jenkins J."/>
            <person name="Shu S."/>
            <person name="Leebens-Mack J."/>
            <person name="Grimwood J."/>
            <person name="Schmutz J."/>
            <person name="Soltis P."/>
            <person name="Soltis D."/>
            <person name="Chen Z.-H."/>
        </authorList>
    </citation>
    <scope>NUCLEOTIDE SEQUENCE</scope>
    <source>
        <strain evidence="11">Whitten #5841</strain>
        <tissue evidence="11">Leaf</tissue>
    </source>
</reference>
<evidence type="ECO:0000256" key="10">
    <source>
        <dbReference type="SAM" id="SignalP"/>
    </source>
</evidence>
<evidence type="ECO:0000256" key="6">
    <source>
        <dbReference type="ARBA" id="ARBA00022989"/>
    </source>
</evidence>
<organism evidence="11 12">
    <name type="scientific">Ceratopteris richardii</name>
    <name type="common">Triangle waterfern</name>
    <dbReference type="NCBI Taxonomy" id="49495"/>
    <lineage>
        <taxon>Eukaryota</taxon>
        <taxon>Viridiplantae</taxon>
        <taxon>Streptophyta</taxon>
        <taxon>Embryophyta</taxon>
        <taxon>Tracheophyta</taxon>
        <taxon>Polypodiopsida</taxon>
        <taxon>Polypodiidae</taxon>
        <taxon>Polypodiales</taxon>
        <taxon>Pteridineae</taxon>
        <taxon>Pteridaceae</taxon>
        <taxon>Parkerioideae</taxon>
        <taxon>Ceratopteris</taxon>
    </lineage>
</organism>
<keyword evidence="6 9" id="KW-1133">Transmembrane helix</keyword>
<name>A0A8T2V1J1_CERRI</name>
<evidence type="ECO:0000256" key="4">
    <source>
        <dbReference type="ARBA" id="ARBA00022824"/>
    </source>
</evidence>
<keyword evidence="3 9" id="KW-0812">Transmembrane</keyword>
<evidence type="ECO:0000256" key="5">
    <source>
        <dbReference type="ARBA" id="ARBA00022968"/>
    </source>
</evidence>
<feature type="chain" id="PRO_5035945849" description="Signal peptidase complex subunit 3" evidence="10">
    <location>
        <begin position="26"/>
        <end position="153"/>
    </location>
</feature>
<evidence type="ECO:0000256" key="8">
    <source>
        <dbReference type="ARBA" id="ARBA00029556"/>
    </source>
</evidence>
<evidence type="ECO:0000256" key="1">
    <source>
        <dbReference type="ARBA" id="ARBA00004648"/>
    </source>
</evidence>
<proteinExistence type="inferred from homology"/>
<evidence type="ECO:0000256" key="9">
    <source>
        <dbReference type="PIRNR" id="PIRNR016089"/>
    </source>
</evidence>
<dbReference type="Proteomes" id="UP000825935">
    <property type="component" value="Chromosome 3"/>
</dbReference>
<dbReference type="GO" id="GO:0005787">
    <property type="term" value="C:signal peptidase complex"/>
    <property type="evidence" value="ECO:0007669"/>
    <property type="project" value="UniProtKB-UniRule"/>
</dbReference>
<keyword evidence="12" id="KW-1185">Reference proteome</keyword>
<dbReference type="AlphaFoldDB" id="A0A8T2V1J1"/>
<dbReference type="OrthoDB" id="10261524at2759"/>
<evidence type="ECO:0000256" key="2">
    <source>
        <dbReference type="ARBA" id="ARBA00009289"/>
    </source>
</evidence>
<keyword evidence="7 9" id="KW-0472">Membrane</keyword>
<keyword evidence="10" id="KW-0732">Signal</keyword>
<comment type="subcellular location">
    <subcellularLocation>
        <location evidence="1">Endoplasmic reticulum membrane</location>
        <topology evidence="1">Single-pass type II membrane protein</topology>
    </subcellularLocation>
</comment>
<accession>A0A8T2V1J1</accession>
<comment type="similarity">
    <text evidence="2 9">Belongs to the SPCS3 family.</text>
</comment>
<dbReference type="PIRSF" id="PIRSF016089">
    <property type="entry name" value="SPC22"/>
    <property type="match status" value="1"/>
</dbReference>
<dbReference type="PANTHER" id="PTHR12804">
    <property type="entry name" value="MICROSOMAL SIGNAL PEPTIDASE 23 KD SUBUNIT SPC22/23"/>
    <property type="match status" value="1"/>
</dbReference>